<name>A0AA41UIL4_9MICO</name>
<organism evidence="2 3">
    <name type="scientific">Cryobacterium zhongshanensis</name>
    <dbReference type="NCBI Taxonomy" id="2928153"/>
    <lineage>
        <taxon>Bacteria</taxon>
        <taxon>Bacillati</taxon>
        <taxon>Actinomycetota</taxon>
        <taxon>Actinomycetes</taxon>
        <taxon>Micrococcales</taxon>
        <taxon>Microbacteriaceae</taxon>
        <taxon>Cryobacterium</taxon>
    </lineage>
</organism>
<accession>A0AA41UIL4</accession>
<protein>
    <submittedName>
        <fullName evidence="2">Uncharacterized protein</fullName>
    </submittedName>
</protein>
<dbReference type="RefSeq" id="WP_243013155.1">
    <property type="nucleotide sequence ID" value="NZ_JALGAR010000006.1"/>
</dbReference>
<comment type="caution">
    <text evidence="2">The sequence shown here is derived from an EMBL/GenBank/DDBJ whole genome shotgun (WGS) entry which is preliminary data.</text>
</comment>
<sequence>MKKQTTELDVRHLTGAERIVAERARHVTVEGYDAEHDRGRARDLMNAAEAYVEVALCGPDAWHDPDGNYLPPGGWPWSNDEWKPTGDPSRDLVKAGALIAAAIDALEDTRQATRVGKADTRGRHAAIGVTPANDPATQHIYPGSDYA</sequence>
<dbReference type="EMBL" id="JALGAR010000006">
    <property type="protein sequence ID" value="MCI4659664.1"/>
    <property type="molecule type" value="Genomic_DNA"/>
</dbReference>
<evidence type="ECO:0000256" key="1">
    <source>
        <dbReference type="SAM" id="MobiDB-lite"/>
    </source>
</evidence>
<feature type="region of interest" description="Disordered" evidence="1">
    <location>
        <begin position="127"/>
        <end position="147"/>
    </location>
</feature>
<proteinExistence type="predicted"/>
<evidence type="ECO:0000313" key="2">
    <source>
        <dbReference type="EMBL" id="MCI4659664.1"/>
    </source>
</evidence>
<dbReference type="Proteomes" id="UP001165341">
    <property type="component" value="Unassembled WGS sequence"/>
</dbReference>
<reference evidence="2" key="1">
    <citation type="submission" date="2022-03" db="EMBL/GenBank/DDBJ databases">
        <title>Cryobacterium sp. nov. strain ZS14-85, isolated from Antarctic soil.</title>
        <authorList>
            <person name="Li J."/>
            <person name="Niu G."/>
        </authorList>
    </citation>
    <scope>NUCLEOTIDE SEQUENCE</scope>
    <source>
        <strain evidence="2">ZS14-85</strain>
    </source>
</reference>
<dbReference type="AlphaFoldDB" id="A0AA41UIL4"/>
<keyword evidence="3" id="KW-1185">Reference proteome</keyword>
<gene>
    <name evidence="2" type="ORF">MQH31_17810</name>
</gene>
<evidence type="ECO:0000313" key="3">
    <source>
        <dbReference type="Proteomes" id="UP001165341"/>
    </source>
</evidence>